<evidence type="ECO:0000313" key="11">
    <source>
        <dbReference type="WBParaSite" id="SSTP_0000173900.1"/>
    </source>
</evidence>
<dbReference type="InterPro" id="IPR029752">
    <property type="entry name" value="D-isomer_DH_CS1"/>
</dbReference>
<sequence>MTIINNVFIVDEIEKECKDTLLQHGITVDVRKNETKDQLLKLFPLYDAIIVRSATKITSDLIEAGVEGRLKVIGRAGTGVDNIDVSAATKNGVLVMNTPSGNSQSAAELTCTLILSLARNVPQADASMKSRKWARKNFMGEEVGGKVLGIIGLGRIGQMVASRMQAFGMKIVGYDPFISKELAKQKGIELLSLDAIYPISDYITVHVPLTSETENLLNKETLLKCKKGVKIINVARGGIVNEEDLVLAINNGHVSGAAFDVYSEEPPKYYELIENNKIISTPHLGASTLEAQNRVAVEIAQNIISLNEGKENYGALNANEISSKKKQI</sequence>
<comment type="similarity">
    <text evidence="1 7">Belongs to the D-isomer specific 2-hydroxyacid dehydrogenase family.</text>
</comment>
<dbReference type="FunFam" id="3.40.50.720:FF:000021">
    <property type="entry name" value="D-3-phosphoglycerate dehydrogenase"/>
    <property type="match status" value="1"/>
</dbReference>
<evidence type="ECO:0000256" key="3">
    <source>
        <dbReference type="ARBA" id="ARBA00022553"/>
    </source>
</evidence>
<dbReference type="Pfam" id="PF00389">
    <property type="entry name" value="2-Hacid_dh"/>
    <property type="match status" value="1"/>
</dbReference>
<evidence type="ECO:0000256" key="4">
    <source>
        <dbReference type="ARBA" id="ARBA00022990"/>
    </source>
</evidence>
<keyword evidence="5 7" id="KW-0560">Oxidoreductase</keyword>
<evidence type="ECO:0000256" key="6">
    <source>
        <dbReference type="ARBA" id="ARBA00023027"/>
    </source>
</evidence>
<dbReference type="Pfam" id="PF02826">
    <property type="entry name" value="2-Hacid_dh_C"/>
    <property type="match status" value="1"/>
</dbReference>
<evidence type="ECO:0000259" key="8">
    <source>
        <dbReference type="Pfam" id="PF00389"/>
    </source>
</evidence>
<evidence type="ECO:0000256" key="7">
    <source>
        <dbReference type="RuleBase" id="RU003719"/>
    </source>
</evidence>
<evidence type="ECO:0000256" key="2">
    <source>
        <dbReference type="ARBA" id="ARBA00011881"/>
    </source>
</evidence>
<evidence type="ECO:0000259" key="9">
    <source>
        <dbReference type="Pfam" id="PF02826"/>
    </source>
</evidence>
<comment type="subunit">
    <text evidence="2">Homotetramer.</text>
</comment>
<dbReference type="PANTHER" id="PTHR42938:SF22">
    <property type="entry name" value="D-3-PHOSPHOGLYCERATE DEHYDROGENASE"/>
    <property type="match status" value="1"/>
</dbReference>
<keyword evidence="4" id="KW-0007">Acetylation</keyword>
<reference evidence="11" key="1">
    <citation type="submission" date="2015-08" db="UniProtKB">
        <authorList>
            <consortium name="WormBaseParasite"/>
        </authorList>
    </citation>
    <scope>IDENTIFICATION</scope>
</reference>
<evidence type="ECO:0000256" key="1">
    <source>
        <dbReference type="ARBA" id="ARBA00005854"/>
    </source>
</evidence>
<dbReference type="AlphaFoldDB" id="A0A0K0DWX3"/>
<evidence type="ECO:0000313" key="12">
    <source>
        <dbReference type="WBParaSite" id="TCONS_00008871.p1"/>
    </source>
</evidence>
<evidence type="ECO:0000313" key="10">
    <source>
        <dbReference type="Proteomes" id="UP000035681"/>
    </source>
</evidence>
<dbReference type="Gene3D" id="3.40.50.720">
    <property type="entry name" value="NAD(P)-binding Rossmann-like Domain"/>
    <property type="match status" value="2"/>
</dbReference>
<feature type="domain" description="D-isomer specific 2-hydroxyacid dehydrogenase NAD-binding" evidence="9">
    <location>
        <begin position="112"/>
        <end position="285"/>
    </location>
</feature>
<dbReference type="Proteomes" id="UP000035681">
    <property type="component" value="Unplaced"/>
</dbReference>
<dbReference type="SUPFAM" id="SSF52283">
    <property type="entry name" value="Formate/glycerate dehydrogenase catalytic domain-like"/>
    <property type="match status" value="1"/>
</dbReference>
<organism evidence="11">
    <name type="scientific">Strongyloides stercoralis</name>
    <name type="common">Threadworm</name>
    <dbReference type="NCBI Taxonomy" id="6248"/>
    <lineage>
        <taxon>Eukaryota</taxon>
        <taxon>Metazoa</taxon>
        <taxon>Ecdysozoa</taxon>
        <taxon>Nematoda</taxon>
        <taxon>Chromadorea</taxon>
        <taxon>Rhabditida</taxon>
        <taxon>Tylenchina</taxon>
        <taxon>Panagrolaimomorpha</taxon>
        <taxon>Strongyloidoidea</taxon>
        <taxon>Strongyloididae</taxon>
        <taxon>Strongyloides</taxon>
    </lineage>
</organism>
<dbReference type="SUPFAM" id="SSF51735">
    <property type="entry name" value="NAD(P)-binding Rossmann-fold domains"/>
    <property type="match status" value="1"/>
</dbReference>
<accession>A0A0K0DWX3</accession>
<dbReference type="PROSITE" id="PS00065">
    <property type="entry name" value="D_2_HYDROXYACID_DH_1"/>
    <property type="match status" value="1"/>
</dbReference>
<evidence type="ECO:0000256" key="5">
    <source>
        <dbReference type="ARBA" id="ARBA00023002"/>
    </source>
</evidence>
<dbReference type="CDD" id="cd12173">
    <property type="entry name" value="PGDH_4"/>
    <property type="match status" value="1"/>
</dbReference>
<keyword evidence="10" id="KW-1185">Reference proteome</keyword>
<keyword evidence="6" id="KW-0520">NAD</keyword>
<dbReference type="GO" id="GO:0004617">
    <property type="term" value="F:phosphoglycerate dehydrogenase activity"/>
    <property type="evidence" value="ECO:0007669"/>
    <property type="project" value="TreeGrafter"/>
</dbReference>
<dbReference type="InterPro" id="IPR036291">
    <property type="entry name" value="NAD(P)-bd_dom_sf"/>
</dbReference>
<dbReference type="InterPro" id="IPR006139">
    <property type="entry name" value="D-isomer_2_OHA_DH_cat_dom"/>
</dbReference>
<dbReference type="PANTHER" id="PTHR42938">
    <property type="entry name" value="FORMATE DEHYDROGENASE 1"/>
    <property type="match status" value="1"/>
</dbReference>
<dbReference type="WBParaSite" id="TCONS_00008871.p1">
    <property type="protein sequence ID" value="TCONS_00008871.p1"/>
    <property type="gene ID" value="XLOC_006744"/>
</dbReference>
<protein>
    <submittedName>
        <fullName evidence="11 12">Phosphoglycerate dehydrogenase</fullName>
    </submittedName>
</protein>
<name>A0A0K0DWX3_STRER</name>
<dbReference type="WBParaSite" id="SSTP_0000173900.1">
    <property type="protein sequence ID" value="SSTP_0000173900.1"/>
    <property type="gene ID" value="SSTP_0000173900"/>
</dbReference>
<feature type="domain" description="D-isomer specific 2-hydroxyacid dehydrogenase catalytic" evidence="8">
    <location>
        <begin position="7"/>
        <end position="315"/>
    </location>
</feature>
<dbReference type="STRING" id="6248.A0A0K0DWX3"/>
<keyword evidence="3" id="KW-0597">Phosphoprotein</keyword>
<dbReference type="InterPro" id="IPR006140">
    <property type="entry name" value="D-isomer_DH_NAD-bd"/>
</dbReference>
<dbReference type="GO" id="GO:0051287">
    <property type="term" value="F:NAD binding"/>
    <property type="evidence" value="ECO:0007669"/>
    <property type="project" value="InterPro"/>
</dbReference>
<proteinExistence type="inferred from homology"/>